<dbReference type="InterPro" id="IPR053465">
    <property type="entry name" value="Sortase_Class_E"/>
</dbReference>
<keyword evidence="4" id="KW-0472">Membrane</keyword>
<keyword evidence="1" id="KW-0378">Hydrolase</keyword>
<dbReference type="SUPFAM" id="SSF63817">
    <property type="entry name" value="Sortase"/>
    <property type="match status" value="1"/>
</dbReference>
<feature type="active site" description="Proton donor/acceptor" evidence="2">
    <location>
        <position position="141"/>
    </location>
</feature>
<dbReference type="InterPro" id="IPR023365">
    <property type="entry name" value="Sortase_dom-sf"/>
</dbReference>
<dbReference type="KEGG" id="cdx:CDES_13280"/>
<dbReference type="InterPro" id="IPR042003">
    <property type="entry name" value="Sortase_E"/>
</dbReference>
<dbReference type="NCBIfam" id="NF033747">
    <property type="entry name" value="class_E_sortase"/>
    <property type="match status" value="1"/>
</dbReference>
<feature type="region of interest" description="Disordered" evidence="3">
    <location>
        <begin position="1"/>
        <end position="24"/>
    </location>
</feature>
<organism evidence="5 6">
    <name type="scientific">Corynebacterium deserti GIMN1.010</name>
    <dbReference type="NCBI Taxonomy" id="931089"/>
    <lineage>
        <taxon>Bacteria</taxon>
        <taxon>Bacillati</taxon>
        <taxon>Actinomycetota</taxon>
        <taxon>Actinomycetes</taxon>
        <taxon>Mycobacteriales</taxon>
        <taxon>Corynebacteriaceae</taxon>
        <taxon>Corynebacterium</taxon>
    </lineage>
</organism>
<accession>A0A0M5IJ47</accession>
<dbReference type="CDD" id="cd05830">
    <property type="entry name" value="Sortase_E"/>
    <property type="match status" value="1"/>
</dbReference>
<proteinExistence type="predicted"/>
<feature type="transmembrane region" description="Helical" evidence="4">
    <location>
        <begin position="31"/>
        <end position="53"/>
    </location>
</feature>
<dbReference type="PATRIC" id="fig|931089.4.peg.2688"/>
<dbReference type="Gene3D" id="2.40.260.10">
    <property type="entry name" value="Sortase"/>
    <property type="match status" value="1"/>
</dbReference>
<protein>
    <recommendedName>
        <fullName evidence="7">Sortase-like protein</fullName>
    </recommendedName>
</protein>
<evidence type="ECO:0000256" key="4">
    <source>
        <dbReference type="SAM" id="Phobius"/>
    </source>
</evidence>
<dbReference type="InterPro" id="IPR005754">
    <property type="entry name" value="Sortase"/>
</dbReference>
<gene>
    <name evidence="5" type="ORF">CDES_13280</name>
</gene>
<reference evidence="5 6" key="1">
    <citation type="submission" date="2014-08" db="EMBL/GenBank/DDBJ databases">
        <title>Complete genome sequence of Corynebacterium deserti GIMN1.010 (=DSM 45689), isolated from desert sand in western China.</title>
        <authorList>
            <person name="Ruckert C."/>
            <person name="Albersmeier A."/>
            <person name="Kalinowski J."/>
        </authorList>
    </citation>
    <scope>NUCLEOTIDE SEQUENCE [LARGE SCALE GENOMIC DNA]</scope>
    <source>
        <strain evidence="5 6">GIMN1.010</strain>
    </source>
</reference>
<dbReference type="EMBL" id="CP009220">
    <property type="protein sequence ID" value="ALC06998.1"/>
    <property type="molecule type" value="Genomic_DNA"/>
</dbReference>
<keyword evidence="4" id="KW-0812">Transmembrane</keyword>
<evidence type="ECO:0000256" key="1">
    <source>
        <dbReference type="ARBA" id="ARBA00022801"/>
    </source>
</evidence>
<dbReference type="GO" id="GO:0016787">
    <property type="term" value="F:hydrolase activity"/>
    <property type="evidence" value="ECO:0007669"/>
    <property type="project" value="UniProtKB-KW"/>
</dbReference>
<evidence type="ECO:0000256" key="3">
    <source>
        <dbReference type="SAM" id="MobiDB-lite"/>
    </source>
</evidence>
<feature type="active site" description="Acyl-thioester intermediate" evidence="2">
    <location>
        <position position="246"/>
    </location>
</feature>
<evidence type="ECO:0000313" key="5">
    <source>
        <dbReference type="EMBL" id="ALC06998.1"/>
    </source>
</evidence>
<dbReference type="AlphaFoldDB" id="A0A0M5IJ47"/>
<dbReference type="STRING" id="931089.CDES_13280"/>
<name>A0A0M5IJ47_9CORY</name>
<evidence type="ECO:0000256" key="2">
    <source>
        <dbReference type="PIRSR" id="PIRSR605754-1"/>
    </source>
</evidence>
<evidence type="ECO:0000313" key="6">
    <source>
        <dbReference type="Proteomes" id="UP000068067"/>
    </source>
</evidence>
<sequence>MTQMLNTDATLPGRQSPGGKKPRPRITFSQVLGEILLTVGVLALLFAFYEAYWTNVESGKLQEAASGKLDEQWEQERVNPRQKLTPELGEAFARMYIPSFGSDFNFAIIEGTDEADLLAGPGRYVDSQMPGEAGNFAVAGHRVGKGSPFNDLGNVEVCDAIVVETSTSWDVYRVMPMSTDAAGRAAEGADCFNEAQVSSMVGGQYSHVQGRHITTPDRIDMTYPVPGVDSATVTEGSEALLTLTTCHPQFSNAERMIVHAMLVESSDKQDNVRPAALEES</sequence>
<dbReference type="Pfam" id="PF04203">
    <property type="entry name" value="Sortase"/>
    <property type="match status" value="1"/>
</dbReference>
<dbReference type="Proteomes" id="UP000068067">
    <property type="component" value="Chromosome"/>
</dbReference>
<evidence type="ECO:0008006" key="7">
    <source>
        <dbReference type="Google" id="ProtNLM"/>
    </source>
</evidence>
<keyword evidence="4" id="KW-1133">Transmembrane helix</keyword>
<keyword evidence="6" id="KW-1185">Reference proteome</keyword>